<comment type="caution">
    <text evidence="1">The sequence shown here is derived from an EMBL/GenBank/DDBJ whole genome shotgun (WGS) entry which is preliminary data.</text>
</comment>
<dbReference type="Proteomes" id="UP000499080">
    <property type="component" value="Unassembled WGS sequence"/>
</dbReference>
<evidence type="ECO:0000313" key="2">
    <source>
        <dbReference type="Proteomes" id="UP000499080"/>
    </source>
</evidence>
<dbReference type="AlphaFoldDB" id="A0A4Y2DSN9"/>
<dbReference type="EMBL" id="BGPR01000415">
    <property type="protein sequence ID" value="GBM19056.1"/>
    <property type="molecule type" value="Genomic_DNA"/>
</dbReference>
<gene>
    <name evidence="1" type="ORF">AVEN_172516_1</name>
</gene>
<name>A0A4Y2DSN9_ARAVE</name>
<keyword evidence="2" id="KW-1185">Reference proteome</keyword>
<organism evidence="1 2">
    <name type="scientific">Araneus ventricosus</name>
    <name type="common">Orbweaver spider</name>
    <name type="synonym">Epeira ventricosa</name>
    <dbReference type="NCBI Taxonomy" id="182803"/>
    <lineage>
        <taxon>Eukaryota</taxon>
        <taxon>Metazoa</taxon>
        <taxon>Ecdysozoa</taxon>
        <taxon>Arthropoda</taxon>
        <taxon>Chelicerata</taxon>
        <taxon>Arachnida</taxon>
        <taxon>Araneae</taxon>
        <taxon>Araneomorphae</taxon>
        <taxon>Entelegynae</taxon>
        <taxon>Araneoidea</taxon>
        <taxon>Araneidae</taxon>
        <taxon>Araneus</taxon>
    </lineage>
</organism>
<evidence type="ECO:0000313" key="1">
    <source>
        <dbReference type="EMBL" id="GBM19056.1"/>
    </source>
</evidence>
<proteinExistence type="predicted"/>
<protein>
    <submittedName>
        <fullName evidence="1">Uncharacterized protein</fullName>
    </submittedName>
</protein>
<accession>A0A4Y2DSN9</accession>
<sequence>MVPSIPPVYLHRGHGGYYCYFYSFNDKNRLVCTGPKGFLLEEKKRTEPPFAPSARVMVTKVSLDRCHLSNLFGTLCGNYLPWLLSRCHPSSVNAVDILSLEFESVVDRSKIGEGGYNIVFFKAVSYYRSFPRQETTVSPSMCP</sequence>
<reference evidence="1 2" key="1">
    <citation type="journal article" date="2019" name="Sci. Rep.">
        <title>Orb-weaving spider Araneus ventricosus genome elucidates the spidroin gene catalogue.</title>
        <authorList>
            <person name="Kono N."/>
            <person name="Nakamura H."/>
            <person name="Ohtoshi R."/>
            <person name="Moran D.A.P."/>
            <person name="Shinohara A."/>
            <person name="Yoshida Y."/>
            <person name="Fujiwara M."/>
            <person name="Mori M."/>
            <person name="Tomita M."/>
            <person name="Arakawa K."/>
        </authorList>
    </citation>
    <scope>NUCLEOTIDE SEQUENCE [LARGE SCALE GENOMIC DNA]</scope>
</reference>